<organism evidence="17 18">
    <name type="scientific">Strongylocentrotus purpuratus</name>
    <name type="common">Purple sea urchin</name>
    <dbReference type="NCBI Taxonomy" id="7668"/>
    <lineage>
        <taxon>Eukaryota</taxon>
        <taxon>Metazoa</taxon>
        <taxon>Echinodermata</taxon>
        <taxon>Eleutherozoa</taxon>
        <taxon>Echinozoa</taxon>
        <taxon>Echinoidea</taxon>
        <taxon>Euechinoidea</taxon>
        <taxon>Echinacea</taxon>
        <taxon>Camarodonta</taxon>
        <taxon>Echinidea</taxon>
        <taxon>Strongylocentrotidae</taxon>
        <taxon>Strongylocentrotus</taxon>
    </lineage>
</organism>
<comment type="subcellular location">
    <subcellularLocation>
        <location evidence="1">Cell membrane</location>
        <topology evidence="1">Single-pass type I membrane protein</topology>
    </subcellularLocation>
</comment>
<dbReference type="PIRSF" id="PIRSF037595">
    <property type="entry name" value="Toll-like_receptor"/>
    <property type="match status" value="1"/>
</dbReference>
<evidence type="ECO:0000256" key="5">
    <source>
        <dbReference type="ARBA" id="ARBA00022692"/>
    </source>
</evidence>
<evidence type="ECO:0000313" key="18">
    <source>
        <dbReference type="Proteomes" id="UP000007110"/>
    </source>
</evidence>
<sequence length="802" mass="91851">MAANVSNTMICVHLVLVASGIIFLHLPQSEAIPRLSRIELDYNKIKSLNFKGCSRWSHLTEVILQENEVQEVHQSDFLPLQNTTVGTFSLFRNSIQKLSPKTFSHLTFIDSFTLQGNLLKSFDIRPFLGMTYINKLSISACKIHRLLPPDNATDYHTPYPSILKLNMRRNFIENVPPGSFWGFIWLKKLLLSYNKVTSLSNESFCLLTSLIELDVSSNKLVALPPETFACLPNLTTLDVSNNLLQNISPQSFDGMSLIRLISLSGNRITDLNIGKRLWTLGTLRVLDISNNDIPFISKGRFKGLTNLQVLDVSNNQLTSYSENAFTDLVLLRKLHLSREKVVLLKDTFKQLRTVLYLDLSYTDIQVSRSSIEQFYNMTCLVDLNLERAELRDTDLYNGINNRSLFSGLFSLKKLRLNDNYLVSLDERVFHNLTKVYYLDLSKSIIQVLRPGVFSPLSSLSHLYLRENKLVEMAGDIFHGLYLLSAVYISDNMLSGLEPTTFAQAPRLTVLSLSGNQISTVEHGTVLPANTSLRLDISRNPFTCTCTLTWFRKWLQSADIDLQHPEKTLCSKTSLKGLVNQPIMAFHPEDHCGADIVLITVLTFTGVVIVMISILAYNKRWWLNHKLFLLKLAVIGYEEMAEDFNADTYRHHLNLMFEEEEQEWVDRIIRPALEERMPHLQNIIFGDEDLHLGMYYIPALYDAIDNSFKTVLLLSNHSVNDAWTMTKLRMALEHLNDSGLDKVILIFVEDIEDENLPYLVRLFLSRNKPYMLWTDDEDGRELFWAQFEKSMRANKAINNAIPL</sequence>
<dbReference type="GO" id="GO:0004888">
    <property type="term" value="F:transmembrane signaling receptor activity"/>
    <property type="evidence" value="ECO:0007669"/>
    <property type="project" value="InterPro"/>
</dbReference>
<name>A0A7M7NUD2_STRPU</name>
<dbReference type="InterPro" id="IPR001611">
    <property type="entry name" value="Leu-rich_rpt"/>
</dbReference>
<keyword evidence="11" id="KW-0675">Receptor</keyword>
<dbReference type="KEGG" id="spu:115923737"/>
<dbReference type="SUPFAM" id="SSF52200">
    <property type="entry name" value="Toll/Interleukin receptor TIR domain"/>
    <property type="match status" value="1"/>
</dbReference>
<dbReference type="InterPro" id="IPR000157">
    <property type="entry name" value="TIR_dom"/>
</dbReference>
<reference evidence="18" key="1">
    <citation type="submission" date="2015-02" db="EMBL/GenBank/DDBJ databases">
        <title>Genome sequencing for Strongylocentrotus purpuratus.</title>
        <authorList>
            <person name="Murali S."/>
            <person name="Liu Y."/>
            <person name="Vee V."/>
            <person name="English A."/>
            <person name="Wang M."/>
            <person name="Skinner E."/>
            <person name="Han Y."/>
            <person name="Muzny D.M."/>
            <person name="Worley K.C."/>
            <person name="Gibbs R.A."/>
        </authorList>
    </citation>
    <scope>NUCLEOTIDE SEQUENCE</scope>
</reference>
<dbReference type="SMART" id="SM00082">
    <property type="entry name" value="LRRCT"/>
    <property type="match status" value="1"/>
</dbReference>
<dbReference type="OrthoDB" id="2013775at2759"/>
<evidence type="ECO:0000256" key="6">
    <source>
        <dbReference type="ARBA" id="ARBA00022729"/>
    </source>
</evidence>
<dbReference type="InterPro" id="IPR032675">
    <property type="entry name" value="LRR_dom_sf"/>
</dbReference>
<dbReference type="GeneID" id="115923737"/>
<keyword evidence="8" id="KW-0130">Cell adhesion</keyword>
<dbReference type="SMART" id="SM00364">
    <property type="entry name" value="LRR_BAC"/>
    <property type="match status" value="3"/>
</dbReference>
<dbReference type="InterPro" id="IPR035897">
    <property type="entry name" value="Toll_tir_struct_dom_sf"/>
</dbReference>
<dbReference type="GO" id="GO:0007155">
    <property type="term" value="P:cell adhesion"/>
    <property type="evidence" value="ECO:0007669"/>
    <property type="project" value="UniProtKB-KW"/>
</dbReference>
<accession>A0A7M7NUD2</accession>
<evidence type="ECO:0000256" key="12">
    <source>
        <dbReference type="ARBA" id="ARBA00023180"/>
    </source>
</evidence>
<dbReference type="Pfam" id="PF13306">
    <property type="entry name" value="LRR_5"/>
    <property type="match status" value="1"/>
</dbReference>
<evidence type="ECO:0000256" key="1">
    <source>
        <dbReference type="ARBA" id="ARBA00004251"/>
    </source>
</evidence>
<proteinExistence type="inferred from homology"/>
<dbReference type="InterPro" id="IPR000483">
    <property type="entry name" value="Cys-rich_flank_reg_C"/>
</dbReference>
<dbReference type="FunCoup" id="A0A7M7NUD2">
    <property type="interactions" value="622"/>
</dbReference>
<dbReference type="GO" id="GO:0006955">
    <property type="term" value="P:immune response"/>
    <property type="evidence" value="ECO:0007669"/>
    <property type="project" value="InterPro"/>
</dbReference>
<keyword evidence="13" id="KW-0393">Immunoglobulin domain</keyword>
<dbReference type="GO" id="GO:0005886">
    <property type="term" value="C:plasma membrane"/>
    <property type="evidence" value="ECO:0007669"/>
    <property type="project" value="UniProtKB-SubCell"/>
</dbReference>
<dbReference type="EnsemblMetazoa" id="XM_030985010">
    <property type="protein sequence ID" value="XP_030840870"/>
    <property type="gene ID" value="LOC115923737"/>
</dbReference>
<keyword evidence="5 14" id="KW-0812">Transmembrane</keyword>
<dbReference type="AlphaFoldDB" id="A0A7M7NUD2"/>
<keyword evidence="7" id="KW-0677">Repeat</keyword>
<feature type="transmembrane region" description="Helical" evidence="14">
    <location>
        <begin position="595"/>
        <end position="616"/>
    </location>
</feature>
<evidence type="ECO:0000256" key="11">
    <source>
        <dbReference type="ARBA" id="ARBA00023170"/>
    </source>
</evidence>
<evidence type="ECO:0000256" key="13">
    <source>
        <dbReference type="ARBA" id="ARBA00023319"/>
    </source>
</evidence>
<dbReference type="RefSeq" id="XP_030840870.1">
    <property type="nucleotide sequence ID" value="XM_030985010.1"/>
</dbReference>
<protein>
    <recommendedName>
        <fullName evidence="16">TIR domain-containing protein</fullName>
    </recommendedName>
</protein>
<dbReference type="InterPro" id="IPR003591">
    <property type="entry name" value="Leu-rich_rpt_typical-subtyp"/>
</dbReference>
<keyword evidence="9 14" id="KW-1133">Transmembrane helix</keyword>
<keyword evidence="10 14" id="KW-0472">Membrane</keyword>
<dbReference type="Proteomes" id="UP000007110">
    <property type="component" value="Unassembled WGS sequence"/>
</dbReference>
<reference evidence="17" key="2">
    <citation type="submission" date="2021-01" db="UniProtKB">
        <authorList>
            <consortium name="EnsemblMetazoa"/>
        </authorList>
    </citation>
    <scope>IDENTIFICATION</scope>
</reference>
<evidence type="ECO:0000256" key="15">
    <source>
        <dbReference type="SAM" id="SignalP"/>
    </source>
</evidence>
<evidence type="ECO:0000256" key="3">
    <source>
        <dbReference type="ARBA" id="ARBA00009634"/>
    </source>
</evidence>
<evidence type="ECO:0000256" key="4">
    <source>
        <dbReference type="ARBA" id="ARBA00022614"/>
    </source>
</evidence>
<keyword evidence="4" id="KW-0433">Leucine-rich repeat</keyword>
<evidence type="ECO:0000256" key="10">
    <source>
        <dbReference type="ARBA" id="ARBA00023136"/>
    </source>
</evidence>
<comment type="similarity">
    <text evidence="2">Belongs to the immunoglobulin superfamily. AMIGO family.</text>
</comment>
<dbReference type="InterPro" id="IPR026906">
    <property type="entry name" value="LRR_5"/>
</dbReference>
<dbReference type="PRINTS" id="PR00019">
    <property type="entry name" value="LEURICHRPT"/>
</dbReference>
<dbReference type="SUPFAM" id="SSF52058">
    <property type="entry name" value="L domain-like"/>
    <property type="match status" value="2"/>
</dbReference>
<dbReference type="PROSITE" id="PS51450">
    <property type="entry name" value="LRR"/>
    <property type="match status" value="4"/>
</dbReference>
<dbReference type="InterPro" id="IPR017241">
    <property type="entry name" value="Toll-like_receptor"/>
</dbReference>
<evidence type="ECO:0000256" key="14">
    <source>
        <dbReference type="SAM" id="Phobius"/>
    </source>
</evidence>
<feature type="domain" description="TIR" evidence="16">
    <location>
        <begin position="648"/>
        <end position="790"/>
    </location>
</feature>
<keyword evidence="18" id="KW-1185">Reference proteome</keyword>
<evidence type="ECO:0000256" key="7">
    <source>
        <dbReference type="ARBA" id="ARBA00022737"/>
    </source>
</evidence>
<dbReference type="PROSITE" id="PS50104">
    <property type="entry name" value="TIR"/>
    <property type="match status" value="1"/>
</dbReference>
<dbReference type="PANTHER" id="PTHR24368">
    <property type="entry name" value="AMPHOTERIN-INDUCED PROTEIN"/>
    <property type="match status" value="1"/>
</dbReference>
<dbReference type="Pfam" id="PF13855">
    <property type="entry name" value="LRR_8"/>
    <property type="match status" value="3"/>
</dbReference>
<dbReference type="SMART" id="SM00255">
    <property type="entry name" value="TIR"/>
    <property type="match status" value="1"/>
</dbReference>
<dbReference type="Pfam" id="PF13676">
    <property type="entry name" value="TIR_2"/>
    <property type="match status" value="1"/>
</dbReference>
<comment type="similarity">
    <text evidence="3">Belongs to the Toll-like receptor family.</text>
</comment>
<feature type="chain" id="PRO_5029662220" description="TIR domain-containing protein" evidence="15">
    <location>
        <begin position="32"/>
        <end position="802"/>
    </location>
</feature>
<evidence type="ECO:0000256" key="8">
    <source>
        <dbReference type="ARBA" id="ARBA00022889"/>
    </source>
</evidence>
<dbReference type="InterPro" id="IPR031283">
    <property type="entry name" value="AMIGO"/>
</dbReference>
<dbReference type="SMART" id="SM00369">
    <property type="entry name" value="LRR_TYP"/>
    <property type="match status" value="11"/>
</dbReference>
<dbReference type="Gene3D" id="3.80.10.10">
    <property type="entry name" value="Ribonuclease Inhibitor"/>
    <property type="match status" value="3"/>
</dbReference>
<evidence type="ECO:0000259" key="16">
    <source>
        <dbReference type="PROSITE" id="PS50104"/>
    </source>
</evidence>
<dbReference type="OMA" id="ISACKIH"/>
<feature type="signal peptide" evidence="15">
    <location>
        <begin position="1"/>
        <end position="31"/>
    </location>
</feature>
<dbReference type="GO" id="GO:0038023">
    <property type="term" value="F:signaling receptor activity"/>
    <property type="evidence" value="ECO:0000318"/>
    <property type="project" value="GO_Central"/>
</dbReference>
<dbReference type="InParanoid" id="A0A7M7NUD2"/>
<dbReference type="GO" id="GO:0002224">
    <property type="term" value="P:toll-like receptor signaling pathway"/>
    <property type="evidence" value="ECO:0007669"/>
    <property type="project" value="InterPro"/>
</dbReference>
<evidence type="ECO:0000313" key="17">
    <source>
        <dbReference type="EnsemblMetazoa" id="XP_030840870"/>
    </source>
</evidence>
<keyword evidence="12" id="KW-0325">Glycoprotein</keyword>
<keyword evidence="6 15" id="KW-0732">Signal</keyword>
<dbReference type="PANTHER" id="PTHR24368:SF210">
    <property type="entry name" value="SURFACE ANTIGEN BSPA-LIKE"/>
    <property type="match status" value="1"/>
</dbReference>
<evidence type="ECO:0000256" key="9">
    <source>
        <dbReference type="ARBA" id="ARBA00022989"/>
    </source>
</evidence>
<dbReference type="Gene3D" id="3.40.50.10140">
    <property type="entry name" value="Toll/interleukin-1 receptor homology (TIR) domain"/>
    <property type="match status" value="1"/>
</dbReference>
<evidence type="ECO:0000256" key="2">
    <source>
        <dbReference type="ARBA" id="ARBA00005670"/>
    </source>
</evidence>